<reference evidence="1 2" key="1">
    <citation type="submission" date="2017-06" db="EMBL/GenBank/DDBJ databases">
        <authorList>
            <person name="Varghese N."/>
            <person name="Submissions S."/>
        </authorList>
    </citation>
    <scope>NUCLEOTIDE SEQUENCE [LARGE SCALE GENOMIC DNA]</scope>
    <source>
        <strain evidence="1 2">DSM 26989</strain>
    </source>
</reference>
<keyword evidence="2" id="KW-1185">Reference proteome</keyword>
<organism evidence="1 2">
    <name type="scientific">Prevotella jejuni</name>
    <dbReference type="NCBI Taxonomy" id="1177574"/>
    <lineage>
        <taxon>Bacteria</taxon>
        <taxon>Pseudomonadati</taxon>
        <taxon>Bacteroidota</taxon>
        <taxon>Bacteroidia</taxon>
        <taxon>Bacteroidales</taxon>
        <taxon>Prevotellaceae</taxon>
        <taxon>Prevotella</taxon>
    </lineage>
</organism>
<dbReference type="AlphaFoldDB" id="A0AA94IQQ7"/>
<comment type="caution">
    <text evidence="1">The sequence shown here is derived from an EMBL/GenBank/DDBJ whole genome shotgun (WGS) entry which is preliminary data.</text>
</comment>
<dbReference type="EMBL" id="FZNZ01000001">
    <property type="protein sequence ID" value="SNR59529.1"/>
    <property type="molecule type" value="Genomic_DNA"/>
</dbReference>
<dbReference type="Proteomes" id="UP000198427">
    <property type="component" value="Unassembled WGS sequence"/>
</dbReference>
<evidence type="ECO:0000313" key="2">
    <source>
        <dbReference type="Proteomes" id="UP000198427"/>
    </source>
</evidence>
<proteinExistence type="predicted"/>
<name>A0AA94IQQ7_9BACT</name>
<protein>
    <submittedName>
        <fullName evidence="1">Uncharacterized protein</fullName>
    </submittedName>
</protein>
<gene>
    <name evidence="1" type="ORF">SAMN06265364_10124</name>
</gene>
<sequence>MWSILDKIFVTYGKLALYESYHGHIRMIRVLKVNLLWLVI</sequence>
<accession>A0AA94IQQ7</accession>
<evidence type="ECO:0000313" key="1">
    <source>
        <dbReference type="EMBL" id="SNR59529.1"/>
    </source>
</evidence>